<keyword evidence="3" id="KW-1185">Reference proteome</keyword>
<name>A0A919CMG4_9PROT</name>
<dbReference type="InterPro" id="IPR051049">
    <property type="entry name" value="Dienelactone_hydrolase-like"/>
</dbReference>
<dbReference type="EMBL" id="BMZS01000001">
    <property type="protein sequence ID" value="GHD39675.1"/>
    <property type="molecule type" value="Genomic_DNA"/>
</dbReference>
<comment type="caution">
    <text evidence="2">The sequence shown here is derived from an EMBL/GenBank/DDBJ whole genome shotgun (WGS) entry which is preliminary data.</text>
</comment>
<sequence length="231" mass="24796">MPHVTVKAKDGGTFQAYVAMPARTPAPGLVVIQEIFGVNKVMRDLTDSFAAQGYVAICPDIFWRIEPGVDITDQTEAEWQKAFDLFGKFDVDNGVQDLIATLDHVRGMPECTGKAGSVGYCLGGKLAYLMAARSDSDANVSYYGVGLDGMIDEAGAITKPYLSHVAENDGFVPPEAQAKFVPVLEQHPKATVHVYAGQDHAFARVGGKHYDKASADLANGRTRDFLAANLG</sequence>
<feature type="domain" description="Dienelactone hydrolase" evidence="1">
    <location>
        <begin position="14"/>
        <end position="228"/>
    </location>
</feature>
<dbReference type="InterPro" id="IPR002925">
    <property type="entry name" value="Dienelactn_hydro"/>
</dbReference>
<evidence type="ECO:0000259" key="1">
    <source>
        <dbReference type="Pfam" id="PF01738"/>
    </source>
</evidence>
<reference evidence="2" key="1">
    <citation type="journal article" date="2014" name="Int. J. Syst. Evol. Microbiol.">
        <title>Complete genome sequence of Corynebacterium casei LMG S-19264T (=DSM 44701T), isolated from a smear-ripened cheese.</title>
        <authorList>
            <consortium name="US DOE Joint Genome Institute (JGI-PGF)"/>
            <person name="Walter F."/>
            <person name="Albersmeier A."/>
            <person name="Kalinowski J."/>
            <person name="Ruckert C."/>
        </authorList>
    </citation>
    <scope>NUCLEOTIDE SEQUENCE</scope>
    <source>
        <strain evidence="2">KCTC 42651</strain>
    </source>
</reference>
<evidence type="ECO:0000313" key="3">
    <source>
        <dbReference type="Proteomes" id="UP000630353"/>
    </source>
</evidence>
<proteinExistence type="predicted"/>
<dbReference type="PANTHER" id="PTHR46623">
    <property type="entry name" value="CARBOXYMETHYLENEBUTENOLIDASE-RELATED"/>
    <property type="match status" value="1"/>
</dbReference>
<dbReference type="InterPro" id="IPR029058">
    <property type="entry name" value="AB_hydrolase_fold"/>
</dbReference>
<reference evidence="2" key="2">
    <citation type="submission" date="2020-09" db="EMBL/GenBank/DDBJ databases">
        <authorList>
            <person name="Sun Q."/>
            <person name="Kim S."/>
        </authorList>
    </citation>
    <scope>NUCLEOTIDE SEQUENCE</scope>
    <source>
        <strain evidence="2">KCTC 42651</strain>
    </source>
</reference>
<evidence type="ECO:0000313" key="2">
    <source>
        <dbReference type="EMBL" id="GHD39675.1"/>
    </source>
</evidence>
<organism evidence="2 3">
    <name type="scientific">Thalassobaculum fulvum</name>
    <dbReference type="NCBI Taxonomy" id="1633335"/>
    <lineage>
        <taxon>Bacteria</taxon>
        <taxon>Pseudomonadati</taxon>
        <taxon>Pseudomonadota</taxon>
        <taxon>Alphaproteobacteria</taxon>
        <taxon>Rhodospirillales</taxon>
        <taxon>Thalassobaculaceae</taxon>
        <taxon>Thalassobaculum</taxon>
    </lineage>
</organism>
<accession>A0A919CMG4</accession>
<dbReference type="Pfam" id="PF01738">
    <property type="entry name" value="DLH"/>
    <property type="match status" value="1"/>
</dbReference>
<dbReference type="PANTHER" id="PTHR46623:SF6">
    <property type="entry name" value="ALPHA_BETA-HYDROLASES SUPERFAMILY PROTEIN"/>
    <property type="match status" value="1"/>
</dbReference>
<dbReference type="Proteomes" id="UP000630353">
    <property type="component" value="Unassembled WGS sequence"/>
</dbReference>
<dbReference type="RefSeq" id="WP_189987020.1">
    <property type="nucleotide sequence ID" value="NZ_BMZS01000001.1"/>
</dbReference>
<gene>
    <name evidence="2" type="ORF">GCM10017083_01810</name>
</gene>
<dbReference type="AlphaFoldDB" id="A0A919CMG4"/>
<dbReference type="SUPFAM" id="SSF53474">
    <property type="entry name" value="alpha/beta-Hydrolases"/>
    <property type="match status" value="1"/>
</dbReference>
<dbReference type="GO" id="GO:0016787">
    <property type="term" value="F:hydrolase activity"/>
    <property type="evidence" value="ECO:0007669"/>
    <property type="project" value="InterPro"/>
</dbReference>
<protein>
    <submittedName>
        <fullName evidence="2">Carboxymethylenebutenolidase</fullName>
    </submittedName>
</protein>
<dbReference type="Gene3D" id="3.40.50.1820">
    <property type="entry name" value="alpha/beta hydrolase"/>
    <property type="match status" value="1"/>
</dbReference>